<proteinExistence type="predicted"/>
<dbReference type="AlphaFoldDB" id="A0A1B6FMB9"/>
<dbReference type="InterPro" id="IPR032135">
    <property type="entry name" value="DUF4817"/>
</dbReference>
<evidence type="ECO:0000259" key="1">
    <source>
        <dbReference type="Pfam" id="PF16087"/>
    </source>
</evidence>
<dbReference type="Pfam" id="PF16087">
    <property type="entry name" value="DUF4817"/>
    <property type="match status" value="1"/>
</dbReference>
<gene>
    <name evidence="3" type="ORF">g.40961</name>
    <name evidence="2" type="ORF">g.40962</name>
</gene>
<sequence length="135" mass="15587">MEKFTCAQQVLIIKTFYRRGENYAATVRRLHVTLGRNEAPNVSTIKIVIKKFFETGSTVVFKILDVVVLAELSRALNWLRATNRGGHMHDIIFQGKIGRLMNMLMYLFEVFLNHSLPTSCAVVYFTQYISLRDKI</sequence>
<name>A0A1B6FMB9_9HEMI</name>
<reference evidence="2" key="1">
    <citation type="submission" date="2015-11" db="EMBL/GenBank/DDBJ databases">
        <title>De novo transcriptome assembly of four potential Pierce s Disease insect vectors from Arizona vineyards.</title>
        <authorList>
            <person name="Tassone E.E."/>
        </authorList>
    </citation>
    <scope>NUCLEOTIDE SEQUENCE</scope>
</reference>
<organism evidence="2">
    <name type="scientific">Cuerna arida</name>
    <dbReference type="NCBI Taxonomy" id="1464854"/>
    <lineage>
        <taxon>Eukaryota</taxon>
        <taxon>Metazoa</taxon>
        <taxon>Ecdysozoa</taxon>
        <taxon>Arthropoda</taxon>
        <taxon>Hexapoda</taxon>
        <taxon>Insecta</taxon>
        <taxon>Pterygota</taxon>
        <taxon>Neoptera</taxon>
        <taxon>Paraneoptera</taxon>
        <taxon>Hemiptera</taxon>
        <taxon>Auchenorrhyncha</taxon>
        <taxon>Membracoidea</taxon>
        <taxon>Cicadellidae</taxon>
        <taxon>Cicadellinae</taxon>
        <taxon>Proconiini</taxon>
        <taxon>Cuerna</taxon>
    </lineage>
</organism>
<dbReference type="EMBL" id="GECZ01008849">
    <property type="protein sequence ID" value="JAS60920.1"/>
    <property type="molecule type" value="Transcribed_RNA"/>
</dbReference>
<dbReference type="EMBL" id="GECZ01018432">
    <property type="protein sequence ID" value="JAS51337.1"/>
    <property type="molecule type" value="Transcribed_RNA"/>
</dbReference>
<accession>A0A1B6FMB9</accession>
<evidence type="ECO:0000313" key="3">
    <source>
        <dbReference type="EMBL" id="JAS60920.1"/>
    </source>
</evidence>
<feature type="domain" description="DUF4817" evidence="1">
    <location>
        <begin position="5"/>
        <end position="58"/>
    </location>
</feature>
<evidence type="ECO:0000313" key="2">
    <source>
        <dbReference type="EMBL" id="JAS51337.1"/>
    </source>
</evidence>
<protein>
    <recommendedName>
        <fullName evidence="1">DUF4817 domain-containing protein</fullName>
    </recommendedName>
</protein>